<dbReference type="RefSeq" id="WP_135121344.1">
    <property type="nucleotide sequence ID" value="NZ_SPQZ01000006.1"/>
</dbReference>
<name>A0A4Y9QSG7_9MICO</name>
<dbReference type="AlphaFoldDB" id="A0A4Y9QSG7"/>
<dbReference type="InterPro" id="IPR036511">
    <property type="entry name" value="TGT-like_sf"/>
</dbReference>
<keyword evidence="1" id="KW-0808">Transferase</keyword>
<keyword evidence="2" id="KW-1185">Reference proteome</keyword>
<dbReference type="InterPro" id="IPR053537">
    <property type="entry name" value="DNA-guanine_TGase"/>
</dbReference>
<accession>A0A4Y9QSG7</accession>
<evidence type="ECO:0000313" key="2">
    <source>
        <dbReference type="Proteomes" id="UP000298127"/>
    </source>
</evidence>
<reference evidence="1 2" key="1">
    <citation type="journal article" date="2018" name="J. Microbiol.">
        <title>Leifsonia flava sp. nov., a novel actinobacterium isolated from the rhizosphere of Aquilegia viridiflora.</title>
        <authorList>
            <person name="Cai Y."/>
            <person name="Tao W.Z."/>
            <person name="Ma Y.J."/>
            <person name="Cheng J."/>
            <person name="Zhang M.Y."/>
            <person name="Zhang Y.X."/>
        </authorList>
    </citation>
    <scope>NUCLEOTIDE SEQUENCE [LARGE SCALE GENOMIC DNA]</scope>
    <source>
        <strain evidence="1 2">SYP-B2174</strain>
    </source>
</reference>
<evidence type="ECO:0000313" key="1">
    <source>
        <dbReference type="EMBL" id="TFV95404.1"/>
    </source>
</evidence>
<protein>
    <submittedName>
        <fullName evidence="1">Queuine/other tRNA-ribosyltransferase</fullName>
    </submittedName>
</protein>
<sequence>MRFYFPDSQDLISPTYDFEHDEYMPTRVRQRDDRYAHEVLDTSPYHGMLVSKAIVDGSVSGSGKYTSSQRARLYRMGVRRFFRLPDGITTLGDNGAFNYVTEEVPPVTVDETLDFYDECGFDAGVSVDHIIFGYEATAGLDNVDPAWSRRRELTLELAADFRRRIEERGSRVQPVGAAQGWSPASYADSVARLQEMGYRRIALGGMVPLKTKDVLDCLRTIGNIRLPSTELHLLGLTRVDAMEEFAQLGVTSFDSTSPFRQAFMDDRNNFHTPNGAHVAIRVPQVDGNPTLRRAILAGAVSQQDAIAAERDTLRVLRLLDGSRAGIDRALAALGHYEIVVGAKKSYLQAYEQTLVAAPWADCKCRLCRMHGIEIAIFRGTERNKRRGFHNLTVLANKVSALTNRSFSPNYA</sequence>
<proteinExistence type="predicted"/>
<comment type="caution">
    <text evidence="1">The sequence shown here is derived from an EMBL/GenBank/DDBJ whole genome shotgun (WGS) entry which is preliminary data.</text>
</comment>
<dbReference type="EMBL" id="SPQZ01000006">
    <property type="protein sequence ID" value="TFV95404.1"/>
    <property type="molecule type" value="Genomic_DNA"/>
</dbReference>
<dbReference type="GO" id="GO:0006400">
    <property type="term" value="P:tRNA modification"/>
    <property type="evidence" value="ECO:0007669"/>
    <property type="project" value="InterPro"/>
</dbReference>
<dbReference type="Proteomes" id="UP000298127">
    <property type="component" value="Unassembled WGS sequence"/>
</dbReference>
<dbReference type="GO" id="GO:0016740">
    <property type="term" value="F:transferase activity"/>
    <property type="evidence" value="ECO:0007669"/>
    <property type="project" value="UniProtKB-KW"/>
</dbReference>
<gene>
    <name evidence="1" type="ORF">E4M00_15270</name>
</gene>
<dbReference type="NCBIfam" id="NF041059">
    <property type="entry name" value="DpdA"/>
    <property type="match status" value="1"/>
</dbReference>
<dbReference type="SUPFAM" id="SSF51713">
    <property type="entry name" value="tRNA-guanine transglycosylase"/>
    <property type="match status" value="1"/>
</dbReference>
<dbReference type="Gene3D" id="3.20.20.105">
    <property type="entry name" value="Queuine tRNA-ribosyltransferase-like"/>
    <property type="match status" value="1"/>
</dbReference>
<organism evidence="1 2">
    <name type="scientific">Orlajensenia leifsoniae</name>
    <dbReference type="NCBI Taxonomy" id="2561933"/>
    <lineage>
        <taxon>Bacteria</taxon>
        <taxon>Bacillati</taxon>
        <taxon>Actinomycetota</taxon>
        <taxon>Actinomycetes</taxon>
        <taxon>Micrococcales</taxon>
        <taxon>Microbacteriaceae</taxon>
        <taxon>Orlajensenia</taxon>
    </lineage>
</organism>